<dbReference type="PROSITE" id="PS00108">
    <property type="entry name" value="PROTEIN_KINASE_ST"/>
    <property type="match status" value="1"/>
</dbReference>
<accession>A0AAW2Q2P4</accession>
<comment type="caution">
    <text evidence="18">The sequence shown here is derived from an EMBL/GenBank/DDBJ whole genome shotgun (WGS) entry which is preliminary data.</text>
</comment>
<evidence type="ECO:0000256" key="11">
    <source>
        <dbReference type="ARBA" id="ARBA00023288"/>
    </source>
</evidence>
<sequence>MGCFSCMNPRRKDVRDYDEDMAPRSINSSVGGKRKANGNASANGKNVRAKGKESNSQKGNVARSFTFKELAMATQNFRDANLIGEGGFGSVFKGRLESGLVVAVKQLNLEGLQGNQEFIVEVLMLSLLHHPNLVNLIGYCTDGDQRLLVYEFMPMGSLENHLFDVEPGQKPLSWSTRLKIAVGAARGLEYLHCKANPPVIYRDLKSSNILLDNDFNVKLSDFGLAKLGPVGDNTHVSTRVMGTYGYCAPEYAMSGKLTLKSDIYSFGVVMLELITGRLENITMAIDETCLFKSRPFLKDRRKFVQMVDPLLEGRFSVRSLLHHAIAITAMCLQEQASFRPLISDIVMALEYLASQAEEKRQISQSHIIITISAGC</sequence>
<comment type="subcellular location">
    <subcellularLocation>
        <location evidence="1">Cell membrane</location>
        <topology evidence="1">Lipid-anchor</topology>
    </subcellularLocation>
</comment>
<comment type="similarity">
    <text evidence="2">Belongs to the protein kinase superfamily. Ser/Thr protein kinase family.</text>
</comment>
<comment type="catalytic activity">
    <reaction evidence="13">
        <text>L-seryl-[protein] + ATP = O-phospho-L-seryl-[protein] + ADP + H(+)</text>
        <dbReference type="Rhea" id="RHEA:17989"/>
        <dbReference type="Rhea" id="RHEA-COMP:9863"/>
        <dbReference type="Rhea" id="RHEA-COMP:11604"/>
        <dbReference type="ChEBI" id="CHEBI:15378"/>
        <dbReference type="ChEBI" id="CHEBI:29999"/>
        <dbReference type="ChEBI" id="CHEBI:30616"/>
        <dbReference type="ChEBI" id="CHEBI:83421"/>
        <dbReference type="ChEBI" id="CHEBI:456216"/>
        <dbReference type="EC" id="2.7.11.1"/>
    </reaction>
</comment>
<evidence type="ECO:0000256" key="3">
    <source>
        <dbReference type="ARBA" id="ARBA00012513"/>
    </source>
</evidence>
<keyword evidence="4" id="KW-1003">Cell membrane</keyword>
<dbReference type="PANTHER" id="PTHR47985:SF3">
    <property type="entry name" value="SERINE_THREONINE-PROTEIN KINASE PBL21-RELATED"/>
    <property type="match status" value="1"/>
</dbReference>
<dbReference type="Pfam" id="PF07714">
    <property type="entry name" value="PK_Tyr_Ser-Thr"/>
    <property type="match status" value="1"/>
</dbReference>
<protein>
    <recommendedName>
        <fullName evidence="3">non-specific serine/threonine protein kinase</fullName>
        <ecNumber evidence="3">2.7.11.1</ecNumber>
    </recommendedName>
</protein>
<evidence type="ECO:0000256" key="8">
    <source>
        <dbReference type="ARBA" id="ARBA00022777"/>
    </source>
</evidence>
<dbReference type="CDD" id="cd14066">
    <property type="entry name" value="STKc_IRAK"/>
    <property type="match status" value="1"/>
</dbReference>
<dbReference type="InterPro" id="IPR001245">
    <property type="entry name" value="Ser-Thr/Tyr_kinase_cat_dom"/>
</dbReference>
<feature type="compositionally biased region" description="Low complexity" evidence="16">
    <location>
        <begin position="37"/>
        <end position="46"/>
    </location>
</feature>
<evidence type="ECO:0000256" key="7">
    <source>
        <dbReference type="ARBA" id="ARBA00022741"/>
    </source>
</evidence>
<evidence type="ECO:0000256" key="2">
    <source>
        <dbReference type="ARBA" id="ARBA00008684"/>
    </source>
</evidence>
<keyword evidence="5 15" id="KW-0723">Serine/threonine-protein kinase</keyword>
<keyword evidence="8 18" id="KW-0418">Kinase</keyword>
<dbReference type="AlphaFoldDB" id="A0AAW2Q2P4"/>
<feature type="domain" description="Protein kinase" evidence="17">
    <location>
        <begin position="77"/>
        <end position="352"/>
    </location>
</feature>
<evidence type="ECO:0000313" key="18">
    <source>
        <dbReference type="EMBL" id="KAL0361853.1"/>
    </source>
</evidence>
<dbReference type="InterPro" id="IPR008271">
    <property type="entry name" value="Ser/Thr_kinase_AS"/>
</dbReference>
<dbReference type="GO" id="GO:0005886">
    <property type="term" value="C:plasma membrane"/>
    <property type="evidence" value="ECO:0007669"/>
    <property type="project" value="UniProtKB-SubCell"/>
</dbReference>
<reference evidence="18" key="1">
    <citation type="submission" date="2020-06" db="EMBL/GenBank/DDBJ databases">
        <authorList>
            <person name="Li T."/>
            <person name="Hu X."/>
            <person name="Zhang T."/>
            <person name="Song X."/>
            <person name="Zhang H."/>
            <person name="Dai N."/>
            <person name="Sheng W."/>
            <person name="Hou X."/>
            <person name="Wei L."/>
        </authorList>
    </citation>
    <scope>NUCLEOTIDE SEQUENCE</scope>
    <source>
        <strain evidence="18">G02</strain>
        <tissue evidence="18">Leaf</tissue>
    </source>
</reference>
<evidence type="ECO:0000256" key="1">
    <source>
        <dbReference type="ARBA" id="ARBA00004193"/>
    </source>
</evidence>
<keyword evidence="9 14" id="KW-0067">ATP-binding</keyword>
<name>A0AAW2Q2P4_SESRA</name>
<evidence type="ECO:0000259" key="17">
    <source>
        <dbReference type="PROSITE" id="PS50011"/>
    </source>
</evidence>
<keyword evidence="10" id="KW-0472">Membrane</keyword>
<feature type="region of interest" description="Disordered" evidence="16">
    <location>
        <begin position="15"/>
        <end position="59"/>
    </location>
</feature>
<dbReference type="SUPFAM" id="SSF56112">
    <property type="entry name" value="Protein kinase-like (PK-like)"/>
    <property type="match status" value="1"/>
</dbReference>
<organism evidence="18">
    <name type="scientific">Sesamum radiatum</name>
    <name type="common">Black benniseed</name>
    <dbReference type="NCBI Taxonomy" id="300843"/>
    <lineage>
        <taxon>Eukaryota</taxon>
        <taxon>Viridiplantae</taxon>
        <taxon>Streptophyta</taxon>
        <taxon>Embryophyta</taxon>
        <taxon>Tracheophyta</taxon>
        <taxon>Spermatophyta</taxon>
        <taxon>Magnoliopsida</taxon>
        <taxon>eudicotyledons</taxon>
        <taxon>Gunneridae</taxon>
        <taxon>Pentapetalae</taxon>
        <taxon>asterids</taxon>
        <taxon>lamiids</taxon>
        <taxon>Lamiales</taxon>
        <taxon>Pedaliaceae</taxon>
        <taxon>Sesamum</taxon>
    </lineage>
</organism>
<proteinExistence type="inferred from homology"/>
<dbReference type="GO" id="GO:0004674">
    <property type="term" value="F:protein serine/threonine kinase activity"/>
    <property type="evidence" value="ECO:0007669"/>
    <property type="project" value="UniProtKB-KW"/>
</dbReference>
<evidence type="ECO:0000256" key="12">
    <source>
        <dbReference type="ARBA" id="ARBA00047899"/>
    </source>
</evidence>
<dbReference type="Gene3D" id="3.30.200.20">
    <property type="entry name" value="Phosphorylase Kinase, domain 1"/>
    <property type="match status" value="1"/>
</dbReference>
<dbReference type="FunFam" id="1.10.510.10:FF:000032">
    <property type="entry name" value="Serine/threonine-protein kinase PBS1"/>
    <property type="match status" value="1"/>
</dbReference>
<dbReference type="PANTHER" id="PTHR47985">
    <property type="entry name" value="OS07G0668900 PROTEIN"/>
    <property type="match status" value="1"/>
</dbReference>
<dbReference type="PIRSF" id="PIRSF000654">
    <property type="entry name" value="Integrin-linked_kinase"/>
    <property type="match status" value="1"/>
</dbReference>
<reference evidence="18" key="2">
    <citation type="journal article" date="2024" name="Plant">
        <title>Genomic evolution and insights into agronomic trait innovations of Sesamum species.</title>
        <authorList>
            <person name="Miao H."/>
            <person name="Wang L."/>
            <person name="Qu L."/>
            <person name="Liu H."/>
            <person name="Sun Y."/>
            <person name="Le M."/>
            <person name="Wang Q."/>
            <person name="Wei S."/>
            <person name="Zheng Y."/>
            <person name="Lin W."/>
            <person name="Duan Y."/>
            <person name="Cao H."/>
            <person name="Xiong S."/>
            <person name="Wang X."/>
            <person name="Wei L."/>
            <person name="Li C."/>
            <person name="Ma Q."/>
            <person name="Ju M."/>
            <person name="Zhao R."/>
            <person name="Li G."/>
            <person name="Mu C."/>
            <person name="Tian Q."/>
            <person name="Mei H."/>
            <person name="Zhang T."/>
            <person name="Gao T."/>
            <person name="Zhang H."/>
        </authorList>
    </citation>
    <scope>NUCLEOTIDE SEQUENCE</scope>
    <source>
        <strain evidence="18">G02</strain>
    </source>
</reference>
<dbReference type="EC" id="2.7.11.1" evidence="3"/>
<dbReference type="GO" id="GO:0005524">
    <property type="term" value="F:ATP binding"/>
    <property type="evidence" value="ECO:0007669"/>
    <property type="project" value="UniProtKB-UniRule"/>
</dbReference>
<evidence type="ECO:0000256" key="13">
    <source>
        <dbReference type="ARBA" id="ARBA00048679"/>
    </source>
</evidence>
<keyword evidence="11" id="KW-0449">Lipoprotein</keyword>
<feature type="binding site" evidence="14">
    <location>
        <position position="105"/>
    </location>
    <ligand>
        <name>ATP</name>
        <dbReference type="ChEBI" id="CHEBI:30616"/>
    </ligand>
</feature>
<dbReference type="InterPro" id="IPR011009">
    <property type="entry name" value="Kinase-like_dom_sf"/>
</dbReference>
<comment type="catalytic activity">
    <reaction evidence="12">
        <text>L-threonyl-[protein] + ATP = O-phospho-L-threonyl-[protein] + ADP + H(+)</text>
        <dbReference type="Rhea" id="RHEA:46608"/>
        <dbReference type="Rhea" id="RHEA-COMP:11060"/>
        <dbReference type="Rhea" id="RHEA-COMP:11605"/>
        <dbReference type="ChEBI" id="CHEBI:15378"/>
        <dbReference type="ChEBI" id="CHEBI:30013"/>
        <dbReference type="ChEBI" id="CHEBI:30616"/>
        <dbReference type="ChEBI" id="CHEBI:61977"/>
        <dbReference type="ChEBI" id="CHEBI:456216"/>
        <dbReference type="EC" id="2.7.11.1"/>
    </reaction>
</comment>
<evidence type="ECO:0000256" key="6">
    <source>
        <dbReference type="ARBA" id="ARBA00022679"/>
    </source>
</evidence>
<dbReference type="FunFam" id="3.30.200.20:FF:000244">
    <property type="entry name" value="Serine/threonine-protein kinase CDL1-like"/>
    <property type="match status" value="1"/>
</dbReference>
<gene>
    <name evidence="18" type="ORF">Sradi_3869800</name>
</gene>
<keyword evidence="7 14" id="KW-0547">Nucleotide-binding</keyword>
<evidence type="ECO:0000256" key="5">
    <source>
        <dbReference type="ARBA" id="ARBA00022527"/>
    </source>
</evidence>
<evidence type="ECO:0000256" key="10">
    <source>
        <dbReference type="ARBA" id="ARBA00023136"/>
    </source>
</evidence>
<keyword evidence="6" id="KW-0808">Transferase</keyword>
<evidence type="ECO:0000256" key="4">
    <source>
        <dbReference type="ARBA" id="ARBA00022475"/>
    </source>
</evidence>
<dbReference type="SMART" id="SM00220">
    <property type="entry name" value="S_TKc"/>
    <property type="match status" value="1"/>
</dbReference>
<dbReference type="InterPro" id="IPR017441">
    <property type="entry name" value="Protein_kinase_ATP_BS"/>
</dbReference>
<dbReference type="InterPro" id="IPR000719">
    <property type="entry name" value="Prot_kinase_dom"/>
</dbReference>
<dbReference type="PROSITE" id="PS50011">
    <property type="entry name" value="PROTEIN_KINASE_DOM"/>
    <property type="match status" value="1"/>
</dbReference>
<evidence type="ECO:0000256" key="14">
    <source>
        <dbReference type="PROSITE-ProRule" id="PRU10141"/>
    </source>
</evidence>
<evidence type="ECO:0000256" key="16">
    <source>
        <dbReference type="SAM" id="MobiDB-lite"/>
    </source>
</evidence>
<dbReference type="EMBL" id="JACGWJ010000016">
    <property type="protein sequence ID" value="KAL0361853.1"/>
    <property type="molecule type" value="Genomic_DNA"/>
</dbReference>
<evidence type="ECO:0000256" key="9">
    <source>
        <dbReference type="ARBA" id="ARBA00022840"/>
    </source>
</evidence>
<dbReference type="Gene3D" id="1.10.510.10">
    <property type="entry name" value="Transferase(Phosphotransferase) domain 1"/>
    <property type="match status" value="1"/>
</dbReference>
<dbReference type="PROSITE" id="PS00107">
    <property type="entry name" value="PROTEIN_KINASE_ATP"/>
    <property type="match status" value="1"/>
</dbReference>
<evidence type="ECO:0000256" key="15">
    <source>
        <dbReference type="RuleBase" id="RU000304"/>
    </source>
</evidence>